<evidence type="ECO:0000256" key="2">
    <source>
        <dbReference type="SAM" id="SignalP"/>
    </source>
</evidence>
<reference evidence="3 4" key="1">
    <citation type="submission" date="2019-07" db="EMBL/GenBank/DDBJ databases">
        <title>Whole genome shotgun sequence of Staphylococcus piscifermentans NBRC 109625.</title>
        <authorList>
            <person name="Hosoyama A."/>
            <person name="Uohara A."/>
            <person name="Ohji S."/>
            <person name="Ichikawa N."/>
        </authorList>
    </citation>
    <scope>NUCLEOTIDE SEQUENCE [LARGE SCALE GENOMIC DNA]</scope>
    <source>
        <strain evidence="3 4">NBRC 109625</strain>
    </source>
</reference>
<dbReference type="PROSITE" id="PS51257">
    <property type="entry name" value="PROKAR_LIPOPROTEIN"/>
    <property type="match status" value="1"/>
</dbReference>
<dbReference type="OrthoDB" id="2414532at2"/>
<feature type="chain" id="PRO_5039474551" description="Lipoprotein" evidence="2">
    <location>
        <begin position="18"/>
        <end position="184"/>
    </location>
</feature>
<keyword evidence="4" id="KW-1185">Reference proteome</keyword>
<feature type="region of interest" description="Disordered" evidence="1">
    <location>
        <begin position="157"/>
        <end position="184"/>
    </location>
</feature>
<comment type="caution">
    <text evidence="3">The sequence shown here is derived from an EMBL/GenBank/DDBJ whole genome shotgun (WGS) entry which is preliminary data.</text>
</comment>
<feature type="region of interest" description="Disordered" evidence="1">
    <location>
        <begin position="20"/>
        <end position="52"/>
    </location>
</feature>
<sequence length="184" mass="20641">MKKFLFLFVASSLALSACNNQETEKHTEKKNVQTKKEKQDNRQSEDNKKIPVENVANNKKAVVSDNNYWNYLSNQEDIDTSKVTNHAELDKIMTGNYSEVEKLNAYNNAVANGVIPQGNVMEGPPEAAYQSSLNIEKGTEVPPSYHMYDNYGNTAVKQKTLDNNQPQATSETQKQSAVTNNPQH</sequence>
<proteinExistence type="predicted"/>
<evidence type="ECO:0000256" key="1">
    <source>
        <dbReference type="SAM" id="MobiDB-lite"/>
    </source>
</evidence>
<feature type="compositionally biased region" description="Basic and acidic residues" evidence="1">
    <location>
        <begin position="22"/>
        <end position="51"/>
    </location>
</feature>
<organism evidence="3 4">
    <name type="scientific">Staphylococcus piscifermentans</name>
    <dbReference type="NCBI Taxonomy" id="70258"/>
    <lineage>
        <taxon>Bacteria</taxon>
        <taxon>Bacillati</taxon>
        <taxon>Bacillota</taxon>
        <taxon>Bacilli</taxon>
        <taxon>Bacillales</taxon>
        <taxon>Staphylococcaceae</taxon>
        <taxon>Staphylococcus</taxon>
    </lineage>
</organism>
<dbReference type="EMBL" id="BKAR01000004">
    <property type="protein sequence ID" value="GEP84003.1"/>
    <property type="molecule type" value="Genomic_DNA"/>
</dbReference>
<gene>
    <name evidence="3" type="ORF">SPI02_05880</name>
</gene>
<protein>
    <recommendedName>
        <fullName evidence="5">Lipoprotein</fullName>
    </recommendedName>
</protein>
<evidence type="ECO:0008006" key="5">
    <source>
        <dbReference type="Google" id="ProtNLM"/>
    </source>
</evidence>
<accession>A0A239UDL7</accession>
<feature type="signal peptide" evidence="2">
    <location>
        <begin position="1"/>
        <end position="17"/>
    </location>
</feature>
<name>A0A239UDL7_9STAP</name>
<keyword evidence="2" id="KW-0732">Signal</keyword>
<dbReference type="RefSeq" id="WP_095106419.1">
    <property type="nucleotide sequence ID" value="NZ_BKAR01000004.1"/>
</dbReference>
<evidence type="ECO:0000313" key="3">
    <source>
        <dbReference type="EMBL" id="GEP84003.1"/>
    </source>
</evidence>
<dbReference type="Proteomes" id="UP000321736">
    <property type="component" value="Unassembled WGS sequence"/>
</dbReference>
<dbReference type="AlphaFoldDB" id="A0A239UDL7"/>
<evidence type="ECO:0000313" key="4">
    <source>
        <dbReference type="Proteomes" id="UP000321736"/>
    </source>
</evidence>